<dbReference type="PROSITE" id="PS51257">
    <property type="entry name" value="PROKAR_LIPOPROTEIN"/>
    <property type="match status" value="1"/>
</dbReference>
<gene>
    <name evidence="3" type="ORF">DF196_01045</name>
</gene>
<reference evidence="3 4" key="1">
    <citation type="journal article" date="2018" name="Int. J. Syst. Evol. Microbiol.">
        <title>Bifidobacterium callitrichidarum sp. nov. from the faeces of the emperor tamarin (Saguinus imperator).</title>
        <authorList>
            <person name="Modesto M."/>
            <person name="Michelini S."/>
            <person name="Sansosti M.C."/>
            <person name="De Filippo C."/>
            <person name="Cavalieri D."/>
            <person name="Qvirist L."/>
            <person name="Andlid T."/>
            <person name="Spiezio C."/>
            <person name="Sandri C."/>
            <person name="Pascarelli S."/>
            <person name="Sgorbati B."/>
            <person name="Mattarelli P."/>
        </authorList>
    </citation>
    <scope>NUCLEOTIDE SEQUENCE [LARGE SCALE GENOMIC DNA]</scope>
    <source>
        <strain evidence="3 4">TRI 5</strain>
    </source>
</reference>
<feature type="transmembrane region" description="Helical" evidence="2">
    <location>
        <begin position="383"/>
        <end position="407"/>
    </location>
</feature>
<dbReference type="AlphaFoldDB" id="A0A2U2NCJ9"/>
<evidence type="ECO:0000256" key="2">
    <source>
        <dbReference type="SAM" id="Phobius"/>
    </source>
</evidence>
<feature type="compositionally biased region" description="Basic and acidic residues" evidence="1">
    <location>
        <begin position="470"/>
        <end position="481"/>
    </location>
</feature>
<accession>A0A2U2NCJ9</accession>
<keyword evidence="2" id="KW-1133">Transmembrane helix</keyword>
<protein>
    <submittedName>
        <fullName evidence="3">Uncharacterized protein</fullName>
    </submittedName>
</protein>
<sequence length="491" mass="52460">MKAVIRQWVRGALAALASMAIYAIALGCYVALMLLVISMEEGGENLTTGTTGLTKAVVLLSEGSGFATDSVTLTITPLLLTVLLVWLIATLVARLKATGPHAFVIGLLVWLALNEWFRSSVHLSLVDDQWLTLLKAGTVFVLGFLCAAVPGSDKLKDLMVWIRKQSSVKVRHCLKTGAAVAAIILGLYLLIGLITVIVWTVRNQTAVVSVFKMSGMETGSRILTTLAMLIWLPNLMLWAVSWLFGSGFAIGDVASFTLWVGQSKDLPAVPAFGILPEAVSSELWRTIALNTPFAVATLVGLLALFLPAGFRYRPTNVRGDSDRRAMVLDLAYPAGAFCLSAGLVSLGSTMLFALSNGSLGQHRLAHVGVSVMASTRAVGHPTALGLATAWLVALIGTALVFSVGWIAERLRPSRTSDAKTVGRAGDGETAAKSATDEKRKRTKQDGAPRKPRRSIHVQSQPKPSKSQSTTKEEQDDKHEPADTSSTGFRLS</sequence>
<feature type="transmembrane region" description="Helical" evidence="2">
    <location>
        <begin position="129"/>
        <end position="152"/>
    </location>
</feature>
<dbReference type="Proteomes" id="UP000245876">
    <property type="component" value="Unassembled WGS sequence"/>
</dbReference>
<feature type="transmembrane region" description="Helical" evidence="2">
    <location>
        <begin position="12"/>
        <end position="37"/>
    </location>
</feature>
<evidence type="ECO:0000313" key="4">
    <source>
        <dbReference type="Proteomes" id="UP000245876"/>
    </source>
</evidence>
<proteinExistence type="predicted"/>
<keyword evidence="4" id="KW-1185">Reference proteome</keyword>
<keyword evidence="2" id="KW-0812">Transmembrane</keyword>
<comment type="caution">
    <text evidence="3">The sequence shown here is derived from an EMBL/GenBank/DDBJ whole genome shotgun (WGS) entry which is preliminary data.</text>
</comment>
<evidence type="ECO:0000313" key="3">
    <source>
        <dbReference type="EMBL" id="PWG66842.1"/>
    </source>
</evidence>
<feature type="transmembrane region" description="Helical" evidence="2">
    <location>
        <begin position="287"/>
        <end position="310"/>
    </location>
</feature>
<dbReference type="RefSeq" id="WP_109056082.1">
    <property type="nucleotide sequence ID" value="NZ_QFFM01000002.1"/>
</dbReference>
<feature type="transmembrane region" description="Helical" evidence="2">
    <location>
        <begin position="221"/>
        <end position="244"/>
    </location>
</feature>
<feature type="compositionally biased region" description="Polar residues" evidence="1">
    <location>
        <begin position="482"/>
        <end position="491"/>
    </location>
</feature>
<feature type="transmembrane region" description="Helical" evidence="2">
    <location>
        <begin position="330"/>
        <end position="354"/>
    </location>
</feature>
<dbReference type="InterPro" id="IPR045931">
    <property type="entry name" value="DUF6350"/>
</dbReference>
<feature type="compositionally biased region" description="Low complexity" evidence="1">
    <location>
        <begin position="458"/>
        <end position="469"/>
    </location>
</feature>
<dbReference type="OrthoDB" id="3742900at2"/>
<dbReference type="EMBL" id="QFFM01000002">
    <property type="protein sequence ID" value="PWG66842.1"/>
    <property type="molecule type" value="Genomic_DNA"/>
</dbReference>
<evidence type="ECO:0000256" key="1">
    <source>
        <dbReference type="SAM" id="MobiDB-lite"/>
    </source>
</evidence>
<keyword evidence="2" id="KW-0472">Membrane</keyword>
<feature type="region of interest" description="Disordered" evidence="1">
    <location>
        <begin position="414"/>
        <end position="491"/>
    </location>
</feature>
<name>A0A2U2NCJ9_9BIFI</name>
<feature type="transmembrane region" description="Helical" evidence="2">
    <location>
        <begin position="173"/>
        <end position="201"/>
    </location>
</feature>
<feature type="compositionally biased region" description="Basic and acidic residues" evidence="1">
    <location>
        <begin position="434"/>
        <end position="448"/>
    </location>
</feature>
<organism evidence="3 4">
    <name type="scientific">Bifidobacterium callitrichidarum</name>
    <dbReference type="NCBI Taxonomy" id="2052941"/>
    <lineage>
        <taxon>Bacteria</taxon>
        <taxon>Bacillati</taxon>
        <taxon>Actinomycetota</taxon>
        <taxon>Actinomycetes</taxon>
        <taxon>Bifidobacteriales</taxon>
        <taxon>Bifidobacteriaceae</taxon>
        <taxon>Bifidobacterium</taxon>
    </lineage>
</organism>
<feature type="transmembrane region" description="Helical" evidence="2">
    <location>
        <begin position="71"/>
        <end position="93"/>
    </location>
</feature>
<dbReference type="Pfam" id="PF19877">
    <property type="entry name" value="DUF6350"/>
    <property type="match status" value="1"/>
</dbReference>